<evidence type="ECO:0000259" key="1">
    <source>
        <dbReference type="PROSITE" id="PS50043"/>
    </source>
</evidence>
<name>A0ABQ3UWL7_9CHLR</name>
<evidence type="ECO:0000313" key="2">
    <source>
        <dbReference type="EMBL" id="GHO57068.1"/>
    </source>
</evidence>
<accession>A0ABQ3UWL7</accession>
<dbReference type="PANTHER" id="PTHR47691">
    <property type="entry name" value="REGULATOR-RELATED"/>
    <property type="match status" value="1"/>
</dbReference>
<dbReference type="Gene3D" id="1.10.10.10">
    <property type="entry name" value="Winged helix-like DNA-binding domain superfamily/Winged helix DNA-binding domain"/>
    <property type="match status" value="1"/>
</dbReference>
<dbReference type="Proteomes" id="UP000654345">
    <property type="component" value="Unassembled WGS sequence"/>
</dbReference>
<comment type="caution">
    <text evidence="2">The sequence shown here is derived from an EMBL/GenBank/DDBJ whole genome shotgun (WGS) entry which is preliminary data.</text>
</comment>
<dbReference type="Pfam" id="PF00931">
    <property type="entry name" value="NB-ARC"/>
    <property type="match status" value="1"/>
</dbReference>
<dbReference type="InterPro" id="IPR002182">
    <property type="entry name" value="NB-ARC"/>
</dbReference>
<dbReference type="SUPFAM" id="SSF48452">
    <property type="entry name" value="TPR-like"/>
    <property type="match status" value="1"/>
</dbReference>
<sequence length="886" mass="99650">MYTFAIPPTLFLGREQEIAEISALLDNPSCRLLTLVGPGGIGKTRLAMEVAAHKRALFSDGVYFVPLAALNQADELLTAIAEAMPFRFQQDQRSPREQFFAYLREKQAQRLLLVLDDVERLLDGVDLISDILAATTNLQILVTSRETLNLQEEWVRQIGGLTYPGQAEGEPLREYSAIQLFLDRARRIRGDFDLAEDRKSVVDICRLVEGMPLAIELAAGWLKTLQPADIAQEIQHNLNLLATRSRNLPERHRSIRIVFDHSWQLMTEHERDVFQRISIFRGGFTREAAQIVAGASLDTLAGLIDQSMIRLNAAGRYNIHELLRQYGAEQLEAAGQTEAIQQAHIDYYLGQLHRLERDIKAQQQIAALDTIAADFENMRHAWHLAIQQRQFVTLSRAVESLHLFADMRGRYHEIMALLRTAVEQFPSSPSQEQLAMRYRIQARLARLILLSHLRIDEGLRAQIDNCLATARARQDQAEIGFCLLVSGIHIVYEVENEENYAYPRAVALFRESATVFEALGDTFYRAEALAWLACNTLEIFNKEQISSQELLKQSLKLRREIGDSNGIAWISLNLTEVALAKLDYIAYEHYAREALALMREIGSVKGILQAMFKLALTSLLKGDLEEALTLAEDMRDLAEKTNSQDGSISAADILAFLYCVMNETYTETSVLVPASQTTSQELFFNSHGDLDICWGQTIVDCERGQYASARQRYASLFWGRHDDPGPATICLALEAVALANEGMPEKAVELLGLAFHQPAWANGWLHRWPLLKRLRVNLKQRLGEEAYRAACERGRSHGLETMIQSILGEEDDAPRETVKQALLEPLSGREVEVLGLIAEGFSNNEIARRLVLSVGTVKVHTRNIYGKLGVGSRTQALAQATRLNLL</sequence>
<protein>
    <recommendedName>
        <fullName evidence="1">HTH luxR-type domain-containing protein</fullName>
    </recommendedName>
</protein>
<keyword evidence="3" id="KW-1185">Reference proteome</keyword>
<dbReference type="CDD" id="cd06170">
    <property type="entry name" value="LuxR_C_like"/>
    <property type="match status" value="1"/>
</dbReference>
<proteinExistence type="predicted"/>
<dbReference type="Pfam" id="PF00196">
    <property type="entry name" value="GerE"/>
    <property type="match status" value="1"/>
</dbReference>
<dbReference type="PRINTS" id="PR00038">
    <property type="entry name" value="HTHLUXR"/>
</dbReference>
<dbReference type="InterPro" id="IPR027417">
    <property type="entry name" value="P-loop_NTPase"/>
</dbReference>
<dbReference type="Gene3D" id="1.25.40.10">
    <property type="entry name" value="Tetratricopeptide repeat domain"/>
    <property type="match status" value="1"/>
</dbReference>
<organism evidence="2 3">
    <name type="scientific">Ktedonobacter robiniae</name>
    <dbReference type="NCBI Taxonomy" id="2778365"/>
    <lineage>
        <taxon>Bacteria</taxon>
        <taxon>Bacillati</taxon>
        <taxon>Chloroflexota</taxon>
        <taxon>Ktedonobacteria</taxon>
        <taxon>Ktedonobacterales</taxon>
        <taxon>Ktedonobacteraceae</taxon>
        <taxon>Ktedonobacter</taxon>
    </lineage>
</organism>
<dbReference type="PROSITE" id="PS50043">
    <property type="entry name" value="HTH_LUXR_2"/>
    <property type="match status" value="1"/>
</dbReference>
<dbReference type="EMBL" id="BNJG01000002">
    <property type="protein sequence ID" value="GHO57068.1"/>
    <property type="molecule type" value="Genomic_DNA"/>
</dbReference>
<dbReference type="InterPro" id="IPR011990">
    <property type="entry name" value="TPR-like_helical_dom_sf"/>
</dbReference>
<dbReference type="InterPro" id="IPR036388">
    <property type="entry name" value="WH-like_DNA-bd_sf"/>
</dbReference>
<dbReference type="InterPro" id="IPR000792">
    <property type="entry name" value="Tscrpt_reg_LuxR_C"/>
</dbReference>
<dbReference type="SUPFAM" id="SSF52540">
    <property type="entry name" value="P-loop containing nucleoside triphosphate hydrolases"/>
    <property type="match status" value="1"/>
</dbReference>
<gene>
    <name evidence="2" type="ORF">KSB_55430</name>
</gene>
<dbReference type="InterPro" id="IPR016032">
    <property type="entry name" value="Sig_transdc_resp-reg_C-effctor"/>
</dbReference>
<dbReference type="PANTHER" id="PTHR47691:SF3">
    <property type="entry name" value="HTH-TYPE TRANSCRIPTIONAL REGULATOR RV0890C-RELATED"/>
    <property type="match status" value="1"/>
</dbReference>
<reference evidence="2 3" key="1">
    <citation type="journal article" date="2021" name="Int. J. Syst. Evol. Microbiol.">
        <title>Reticulibacter mediterranei gen. nov., sp. nov., within the new family Reticulibacteraceae fam. nov., and Ktedonospora formicarum gen. nov., sp. nov., Ktedonobacter robiniae sp. nov., Dictyobacter formicarum sp. nov. and Dictyobacter arantiisoli sp. nov., belonging to the class Ktedonobacteria.</title>
        <authorList>
            <person name="Yabe S."/>
            <person name="Zheng Y."/>
            <person name="Wang C.M."/>
            <person name="Sakai Y."/>
            <person name="Abe K."/>
            <person name="Yokota A."/>
            <person name="Donadio S."/>
            <person name="Cavaletti L."/>
            <person name="Monciardini P."/>
        </authorList>
    </citation>
    <scope>NUCLEOTIDE SEQUENCE [LARGE SCALE GENOMIC DNA]</scope>
    <source>
        <strain evidence="2 3">SOSP1-30</strain>
    </source>
</reference>
<dbReference type="RefSeq" id="WP_201373505.1">
    <property type="nucleotide sequence ID" value="NZ_BNJG01000002.1"/>
</dbReference>
<evidence type="ECO:0000313" key="3">
    <source>
        <dbReference type="Proteomes" id="UP000654345"/>
    </source>
</evidence>
<dbReference type="PRINTS" id="PR00364">
    <property type="entry name" value="DISEASERSIST"/>
</dbReference>
<dbReference type="PROSITE" id="PS00622">
    <property type="entry name" value="HTH_LUXR_1"/>
    <property type="match status" value="1"/>
</dbReference>
<feature type="domain" description="HTH luxR-type" evidence="1">
    <location>
        <begin position="819"/>
        <end position="884"/>
    </location>
</feature>
<dbReference type="Gene3D" id="3.40.50.300">
    <property type="entry name" value="P-loop containing nucleotide triphosphate hydrolases"/>
    <property type="match status" value="1"/>
</dbReference>
<dbReference type="SMART" id="SM00421">
    <property type="entry name" value="HTH_LUXR"/>
    <property type="match status" value="1"/>
</dbReference>
<dbReference type="SUPFAM" id="SSF46894">
    <property type="entry name" value="C-terminal effector domain of the bipartite response regulators"/>
    <property type="match status" value="1"/>
</dbReference>